<dbReference type="PROSITE" id="PS51371">
    <property type="entry name" value="CBS"/>
    <property type="match status" value="1"/>
</dbReference>
<dbReference type="PROSITE" id="PS00211">
    <property type="entry name" value="ABC_TRANSPORTER_1"/>
    <property type="match status" value="1"/>
</dbReference>
<accession>A0A0L0W6G6</accession>
<evidence type="ECO:0000259" key="10">
    <source>
        <dbReference type="PROSITE" id="PS51371"/>
    </source>
</evidence>
<dbReference type="InterPro" id="IPR000644">
    <property type="entry name" value="CBS_dom"/>
</dbReference>
<dbReference type="GO" id="GO:0006865">
    <property type="term" value="P:amino acid transport"/>
    <property type="evidence" value="ECO:0007669"/>
    <property type="project" value="UniProtKB-UniRule"/>
</dbReference>
<keyword evidence="4 8" id="KW-0547">Nucleotide-binding</keyword>
<evidence type="ECO:0000256" key="1">
    <source>
        <dbReference type="ARBA" id="ARBA00005417"/>
    </source>
</evidence>
<keyword evidence="5 8" id="KW-0067">ATP-binding</keyword>
<dbReference type="CDD" id="cd03295">
    <property type="entry name" value="ABC_OpuCA_Osmoprotection"/>
    <property type="match status" value="1"/>
</dbReference>
<dbReference type="PANTHER" id="PTHR43117">
    <property type="entry name" value="OSMOPROTECTANT IMPORT ATP-BINDING PROTEIN OSMV"/>
    <property type="match status" value="1"/>
</dbReference>
<dbReference type="InterPro" id="IPR003593">
    <property type="entry name" value="AAA+_ATPase"/>
</dbReference>
<reference evidence="12" key="1">
    <citation type="submission" date="2015-07" db="EMBL/GenBank/DDBJ databases">
        <title>Draft genome sequence of the purine-degrading Gottschalkia purinilyticum DSM 1384 (formerly Clostridium purinilyticum).</title>
        <authorList>
            <person name="Poehlein A."/>
            <person name="Schiel-Bengelsdorf B."/>
            <person name="Bengelsdorf F.R."/>
            <person name="Daniel R."/>
            <person name="Duerre P."/>
        </authorList>
    </citation>
    <scope>NUCLEOTIDE SEQUENCE [LARGE SCALE GENOMIC DNA]</scope>
    <source>
        <strain evidence="12">DSM 1384</strain>
    </source>
</reference>
<dbReference type="GO" id="GO:0031460">
    <property type="term" value="P:glycine betaine transport"/>
    <property type="evidence" value="ECO:0007669"/>
    <property type="project" value="InterPro"/>
</dbReference>
<evidence type="ECO:0000313" key="12">
    <source>
        <dbReference type="Proteomes" id="UP000037267"/>
    </source>
</evidence>
<dbReference type="SUPFAM" id="SSF54631">
    <property type="entry name" value="CBS-domain pair"/>
    <property type="match status" value="1"/>
</dbReference>
<dbReference type="FunFam" id="3.40.50.300:FF:000201">
    <property type="entry name" value="Glycine betaine/L-proline ABC transporter ATP-binding protein"/>
    <property type="match status" value="1"/>
</dbReference>
<evidence type="ECO:0000256" key="7">
    <source>
        <dbReference type="PROSITE-ProRule" id="PRU00703"/>
    </source>
</evidence>
<comment type="caution">
    <text evidence="11">The sequence shown here is derived from an EMBL/GenBank/DDBJ whole genome shotgun (WGS) entry which is preliminary data.</text>
</comment>
<evidence type="ECO:0000256" key="2">
    <source>
        <dbReference type="ARBA" id="ARBA00022448"/>
    </source>
</evidence>
<dbReference type="PANTHER" id="PTHR43117:SF4">
    <property type="entry name" value="OSMOPROTECTANT IMPORT ATP-BINDING PROTEIN OSMV"/>
    <property type="match status" value="1"/>
</dbReference>
<dbReference type="NCBIfam" id="TIGR01186">
    <property type="entry name" value="proV"/>
    <property type="match status" value="1"/>
</dbReference>
<feature type="domain" description="ABC transporter" evidence="9">
    <location>
        <begin position="2"/>
        <end position="238"/>
    </location>
</feature>
<dbReference type="Gene3D" id="3.10.580.10">
    <property type="entry name" value="CBS-domain"/>
    <property type="match status" value="1"/>
</dbReference>
<dbReference type="STRING" id="1503.CLPU_26c00060"/>
<keyword evidence="6 7" id="KW-0129">CBS domain</keyword>
<comment type="subunit">
    <text evidence="8">The complex is probably composed of two ATP-binding proteins, two transmembrane proteins and a solute-binding protein.</text>
</comment>
<dbReference type="PATRIC" id="fig|1503.3.peg.1447"/>
<dbReference type="InterPro" id="IPR005892">
    <property type="entry name" value="Gly-betaine_transp_ATP-bd"/>
</dbReference>
<organism evidence="11 12">
    <name type="scientific">Gottschalkia purinilytica</name>
    <name type="common">Clostridium purinilyticum</name>
    <dbReference type="NCBI Taxonomy" id="1503"/>
    <lineage>
        <taxon>Bacteria</taxon>
        <taxon>Bacillati</taxon>
        <taxon>Bacillota</taxon>
        <taxon>Tissierellia</taxon>
        <taxon>Tissierellales</taxon>
        <taxon>Gottschalkiaceae</taxon>
        <taxon>Gottschalkia</taxon>
    </lineage>
</organism>
<dbReference type="EC" id="7.6.2.9" evidence="8"/>
<comment type="catalytic activity">
    <reaction evidence="8">
        <text>a quaternary ammonium(out) + ATP + H2O = a quaternary ammonium(in) + ADP + phosphate + H(+)</text>
        <dbReference type="Rhea" id="RHEA:11036"/>
        <dbReference type="ChEBI" id="CHEBI:15377"/>
        <dbReference type="ChEBI" id="CHEBI:15378"/>
        <dbReference type="ChEBI" id="CHEBI:30616"/>
        <dbReference type="ChEBI" id="CHEBI:35267"/>
        <dbReference type="ChEBI" id="CHEBI:43474"/>
        <dbReference type="ChEBI" id="CHEBI:456216"/>
    </reaction>
</comment>
<dbReference type="Proteomes" id="UP000037267">
    <property type="component" value="Unassembled WGS sequence"/>
</dbReference>
<evidence type="ECO:0000313" key="11">
    <source>
        <dbReference type="EMBL" id="KNF07081.1"/>
    </source>
</evidence>
<evidence type="ECO:0000259" key="9">
    <source>
        <dbReference type="PROSITE" id="PS50893"/>
    </source>
</evidence>
<keyword evidence="8" id="KW-0997">Cell inner membrane</keyword>
<keyword evidence="8" id="KW-0472">Membrane</keyword>
<evidence type="ECO:0000256" key="5">
    <source>
        <dbReference type="ARBA" id="ARBA00022840"/>
    </source>
</evidence>
<dbReference type="GO" id="GO:0005524">
    <property type="term" value="F:ATP binding"/>
    <property type="evidence" value="ECO:0007669"/>
    <property type="project" value="UniProtKB-UniRule"/>
</dbReference>
<evidence type="ECO:0000256" key="6">
    <source>
        <dbReference type="ARBA" id="ARBA00023122"/>
    </source>
</evidence>
<protein>
    <recommendedName>
        <fullName evidence="8">Quaternary amine transport ATP-binding protein</fullName>
        <ecNumber evidence="8">7.6.2.9</ecNumber>
    </recommendedName>
</protein>
<evidence type="ECO:0000256" key="3">
    <source>
        <dbReference type="ARBA" id="ARBA00022737"/>
    </source>
</evidence>
<dbReference type="InterPro" id="IPR017871">
    <property type="entry name" value="ABC_transporter-like_CS"/>
</dbReference>
<dbReference type="GO" id="GO:0015418">
    <property type="term" value="F:ABC-type quaternary ammonium compound transporting activity"/>
    <property type="evidence" value="ECO:0007669"/>
    <property type="project" value="UniProtKB-EC"/>
</dbReference>
<proteinExistence type="inferred from homology"/>
<comment type="subcellular location">
    <subcellularLocation>
        <location evidence="8">Cell inner membrane</location>
        <topology evidence="8">Peripheral membrane protein</topology>
    </subcellularLocation>
</comment>
<dbReference type="PROSITE" id="PS50893">
    <property type="entry name" value="ABC_TRANSPORTER_2"/>
    <property type="match status" value="1"/>
</dbReference>
<keyword evidence="2 8" id="KW-0813">Transport</keyword>
<keyword evidence="8" id="KW-1003">Cell membrane</keyword>
<dbReference type="OrthoDB" id="9802264at2"/>
<comment type="similarity">
    <text evidence="1 8">Belongs to the ABC transporter superfamily.</text>
</comment>
<keyword evidence="3" id="KW-0677">Repeat</keyword>
<dbReference type="InterPro" id="IPR027417">
    <property type="entry name" value="P-loop_NTPase"/>
</dbReference>
<dbReference type="GO" id="GO:0016887">
    <property type="term" value="F:ATP hydrolysis activity"/>
    <property type="evidence" value="ECO:0007669"/>
    <property type="project" value="UniProtKB-UniRule"/>
</dbReference>
<dbReference type="InterPro" id="IPR003439">
    <property type="entry name" value="ABC_transporter-like_ATP-bd"/>
</dbReference>
<dbReference type="EMBL" id="LGSS01000026">
    <property type="protein sequence ID" value="KNF07081.1"/>
    <property type="molecule type" value="Genomic_DNA"/>
</dbReference>
<dbReference type="Gene3D" id="3.40.50.300">
    <property type="entry name" value="P-loop containing nucleotide triphosphate hydrolases"/>
    <property type="match status" value="1"/>
</dbReference>
<keyword evidence="12" id="KW-1185">Reference proteome</keyword>
<dbReference type="Pfam" id="PF00005">
    <property type="entry name" value="ABC_tran"/>
    <property type="match status" value="1"/>
</dbReference>
<dbReference type="AlphaFoldDB" id="A0A0L0W6G6"/>
<evidence type="ECO:0000256" key="4">
    <source>
        <dbReference type="ARBA" id="ARBA00022741"/>
    </source>
</evidence>
<evidence type="ECO:0000256" key="8">
    <source>
        <dbReference type="RuleBase" id="RU369116"/>
    </source>
</evidence>
<gene>
    <name evidence="11" type="ORF">CLPU_26c00060</name>
</gene>
<name>A0A0L0W6G6_GOTPU</name>
<sequence>MIKFEKVTKLYPNSKIASVKDLDLDIEKGEICVIVGTSGSGKTTTMKMINRLIEPTSGKIYVNGEDISKINPIKLRLNIGYVIQGTGLFPHMTIEENIAVVPNEKGWDKERINKRIDELLELVELDPKIYRKKYPKHLSGGQRQRVGVARALAADPPIMLMDEPFGALDPITRRKIQDEFLHIQEKICKTIVFVTHDIDEAIKMGDKIAVMKGGRLVQFGTPEEILSNPADEFVESLIGTNSTLKMMNLIRCREIMREVPVVIFDEDAEVVLRKTENKNSKSIAVVDDKEKLIGYVKRSKIVNHKGSIRKMVKSINGHVKENTTLNDTLSEMFSIGSKEIFVTDKNDHVKGVINMDDLLKAVSDDE</sequence>
<feature type="domain" description="CBS" evidence="10">
    <location>
        <begin position="311"/>
        <end position="366"/>
    </location>
</feature>
<dbReference type="InterPro" id="IPR046342">
    <property type="entry name" value="CBS_dom_sf"/>
</dbReference>
<dbReference type="GO" id="GO:0006970">
    <property type="term" value="P:response to osmotic stress"/>
    <property type="evidence" value="ECO:0007669"/>
    <property type="project" value="UniProtKB-ARBA"/>
</dbReference>
<dbReference type="Pfam" id="PF00571">
    <property type="entry name" value="CBS"/>
    <property type="match status" value="2"/>
</dbReference>
<dbReference type="RefSeq" id="WP_050378890.1">
    <property type="nucleotide sequence ID" value="NZ_LGSS01000026.1"/>
</dbReference>
<dbReference type="SMART" id="SM00382">
    <property type="entry name" value="AAA"/>
    <property type="match status" value="1"/>
</dbReference>
<dbReference type="SUPFAM" id="SSF52540">
    <property type="entry name" value="P-loop containing nucleoside triphosphate hydrolases"/>
    <property type="match status" value="1"/>
</dbReference>
<dbReference type="GO" id="GO:0005886">
    <property type="term" value="C:plasma membrane"/>
    <property type="evidence" value="ECO:0007669"/>
    <property type="project" value="UniProtKB-SubCell"/>
</dbReference>